<gene>
    <name evidence="1" type="ORF">METZ01_LOCUS507598</name>
</gene>
<sequence>PGYSYPKPPTRVSIVEEASQDRHAPFSQPFKDKLEWMRLK</sequence>
<accession>A0A383EDQ6</accession>
<reference evidence="1" key="1">
    <citation type="submission" date="2018-05" db="EMBL/GenBank/DDBJ databases">
        <authorList>
            <person name="Lanie J.A."/>
            <person name="Ng W.-L."/>
            <person name="Kazmierczak K.M."/>
            <person name="Andrzejewski T.M."/>
            <person name="Davidsen T.M."/>
            <person name="Wayne K.J."/>
            <person name="Tettelin H."/>
            <person name="Glass J.I."/>
            <person name="Rusch D."/>
            <person name="Podicherti R."/>
            <person name="Tsui H.-C.T."/>
            <person name="Winkler M.E."/>
        </authorList>
    </citation>
    <scope>NUCLEOTIDE SEQUENCE</scope>
</reference>
<protein>
    <submittedName>
        <fullName evidence="1">Uncharacterized protein</fullName>
    </submittedName>
</protein>
<evidence type="ECO:0000313" key="1">
    <source>
        <dbReference type="EMBL" id="SVE54744.1"/>
    </source>
</evidence>
<organism evidence="1">
    <name type="scientific">marine metagenome</name>
    <dbReference type="NCBI Taxonomy" id="408172"/>
    <lineage>
        <taxon>unclassified sequences</taxon>
        <taxon>metagenomes</taxon>
        <taxon>ecological metagenomes</taxon>
    </lineage>
</organism>
<feature type="non-terminal residue" evidence="1">
    <location>
        <position position="1"/>
    </location>
</feature>
<proteinExistence type="predicted"/>
<dbReference type="AlphaFoldDB" id="A0A383EDQ6"/>
<name>A0A383EDQ6_9ZZZZ</name>
<dbReference type="EMBL" id="UINC01224920">
    <property type="protein sequence ID" value="SVE54744.1"/>
    <property type="molecule type" value="Genomic_DNA"/>
</dbReference>